<dbReference type="AlphaFoldDB" id="A0A0U5FTV9"/>
<sequence length="844" mass="93779">MNTKICLRRSKSTRIVRTRHSSSLATETLDPDIARLFATAAASKAMSRSADRTSTLSEGSYDRLGGPLRMAVPPRRYRRAECSHSSGNSSTGDECSLQDHDQPWSAALPSISEFGGLEDRIASLPSSYRRLRKSRSMFLTRQRSSYAPYAPPSCESYSPNVGARGATADAPRLYRTLRRSMSFLKGEYQPQNTLRHAKSHDVAIQLARSQYEQSAMNSPESPHWAQLPVSKTRREHKPFRKTFRTSGTSERTSVTSSPLDRVRATESHGRARAFSSSIKKGIKRVLGISRTSSELERVQLSPFHSHYWSQSPSTAASNENDDPRSNEISDVDESRRSKDPDRVPSMRRMQSSASLATSRSRVTSWADSTAANTIATPRPGGQQRLSIVSEQGNIRQPHSEPFSQSSIQQLHSNAVDSHRLFSALMKRIGGAHPQSSNEEIVLGHVKEHRAIPTQSSLHLRPSRHTIRQVPSDCSINSPRSFATAYVNPPTSHERLLTYSAANVREAVSGPEAHDNDDAKPKERQREGTDSSSVYSRTTSGNSPLAKTAPDSPDSETEPGVATIFESERTIYSSPKRATQSPDDHIPAQSGVDWQNFMEAQIAKIENGNQPRRHYREDAQILDDCEFSFNSAFPTRKVRVESRGISQVGDDRAALSRRVSTSSNFSRPFSRSSSLRTVVKIQRPPANASSTPISLAVSDDVFRDPGGRENYMKSSHAGQIELGVSPMLPRSGNKPRMPESPTPKSHLVEVSPRISGGKYAQYSTKWSPGSQEARTLRRRQSTRFNRENRKATNENAKLEHNLYDQPYGLQSPMSSKRMVEIFLNSRRRQMGADLSDDGASEPAFL</sequence>
<evidence type="ECO:0000313" key="2">
    <source>
        <dbReference type="EMBL" id="CEL00511.1"/>
    </source>
</evidence>
<name>A0A0U5FTV9_ASPCI</name>
<feature type="compositionally biased region" description="Polar residues" evidence="1">
    <location>
        <begin position="244"/>
        <end position="258"/>
    </location>
</feature>
<feature type="compositionally biased region" description="Polar residues" evidence="1">
    <location>
        <begin position="760"/>
        <end position="772"/>
    </location>
</feature>
<feature type="compositionally biased region" description="Polar residues" evidence="1">
    <location>
        <begin position="529"/>
        <end position="544"/>
    </location>
</feature>
<dbReference type="Proteomes" id="UP000054771">
    <property type="component" value="Unassembled WGS sequence"/>
</dbReference>
<protein>
    <submittedName>
        <fullName evidence="2">Uncharacterized protein</fullName>
    </submittedName>
</protein>
<feature type="region of interest" description="Disordered" evidence="1">
    <location>
        <begin position="48"/>
        <end position="100"/>
    </location>
</feature>
<proteinExistence type="predicted"/>
<dbReference type="OrthoDB" id="9975114at2759"/>
<dbReference type="EMBL" id="CDMC01000001">
    <property type="protein sequence ID" value="CEL00511.1"/>
    <property type="molecule type" value="Genomic_DNA"/>
</dbReference>
<feature type="compositionally biased region" description="Polar residues" evidence="1">
    <location>
        <begin position="348"/>
        <end position="375"/>
    </location>
</feature>
<evidence type="ECO:0000256" key="1">
    <source>
        <dbReference type="SAM" id="MobiDB-lite"/>
    </source>
</evidence>
<feature type="compositionally biased region" description="Polar residues" evidence="1">
    <location>
        <begin position="569"/>
        <end position="580"/>
    </location>
</feature>
<feature type="compositionally biased region" description="Polar residues" evidence="1">
    <location>
        <begin position="83"/>
        <end position="93"/>
    </location>
</feature>
<feature type="compositionally biased region" description="Basic and acidic residues" evidence="1">
    <location>
        <begin position="783"/>
        <end position="793"/>
    </location>
</feature>
<feature type="compositionally biased region" description="Basic and acidic residues" evidence="1">
    <location>
        <begin position="260"/>
        <end position="269"/>
    </location>
</feature>
<feature type="compositionally biased region" description="Basic and acidic residues" evidence="1">
    <location>
        <begin position="511"/>
        <end position="528"/>
    </location>
</feature>
<gene>
    <name evidence="2" type="ORF">ASPCAL00111</name>
</gene>
<feature type="compositionally biased region" description="Polar residues" evidence="1">
    <location>
        <begin position="307"/>
        <end position="318"/>
    </location>
</feature>
<reference evidence="3" key="1">
    <citation type="journal article" date="2016" name="Genome Announc.">
        <title>Draft genome sequences of fungus Aspergillus calidoustus.</title>
        <authorList>
            <person name="Horn F."/>
            <person name="Linde J."/>
            <person name="Mattern D.J."/>
            <person name="Walther G."/>
            <person name="Guthke R."/>
            <person name="Scherlach K."/>
            <person name="Martin K."/>
            <person name="Brakhage A.A."/>
            <person name="Petzke L."/>
            <person name="Valiante V."/>
        </authorList>
    </citation>
    <scope>NUCLEOTIDE SEQUENCE [LARGE SCALE GENOMIC DNA]</scope>
    <source>
        <strain evidence="3">SF006504</strain>
    </source>
</reference>
<feature type="region of interest" description="Disordered" evidence="1">
    <location>
        <begin position="723"/>
        <end position="793"/>
    </location>
</feature>
<dbReference type="OMA" id="SADWQQW"/>
<feature type="compositionally biased region" description="Basic residues" evidence="1">
    <location>
        <begin position="231"/>
        <end position="243"/>
    </location>
</feature>
<feature type="region of interest" description="Disordered" evidence="1">
    <location>
        <begin position="306"/>
        <end position="381"/>
    </location>
</feature>
<feature type="region of interest" description="Disordered" evidence="1">
    <location>
        <begin position="231"/>
        <end position="274"/>
    </location>
</feature>
<keyword evidence="3" id="KW-1185">Reference proteome</keyword>
<feature type="region of interest" description="Disordered" evidence="1">
    <location>
        <begin position="508"/>
        <end position="589"/>
    </location>
</feature>
<accession>A0A0U5FTV9</accession>
<feature type="compositionally biased region" description="Basic and acidic residues" evidence="1">
    <location>
        <begin position="321"/>
        <end position="344"/>
    </location>
</feature>
<evidence type="ECO:0000313" key="3">
    <source>
        <dbReference type="Proteomes" id="UP000054771"/>
    </source>
</evidence>
<organism evidence="2 3">
    <name type="scientific">Aspergillus calidoustus</name>
    <dbReference type="NCBI Taxonomy" id="454130"/>
    <lineage>
        <taxon>Eukaryota</taxon>
        <taxon>Fungi</taxon>
        <taxon>Dikarya</taxon>
        <taxon>Ascomycota</taxon>
        <taxon>Pezizomycotina</taxon>
        <taxon>Eurotiomycetes</taxon>
        <taxon>Eurotiomycetidae</taxon>
        <taxon>Eurotiales</taxon>
        <taxon>Aspergillaceae</taxon>
        <taxon>Aspergillus</taxon>
        <taxon>Aspergillus subgen. Nidulantes</taxon>
    </lineage>
</organism>